<accession>A0A0U0SSF2</accession>
<dbReference type="EMBL" id="CSAJ01000882">
    <property type="protein sequence ID" value="COX32966.1"/>
    <property type="molecule type" value="Genomic_DNA"/>
</dbReference>
<reference evidence="6 7" key="2">
    <citation type="submission" date="2015-03" db="EMBL/GenBank/DDBJ databases">
        <authorList>
            <consortium name="Pathogen Informatics"/>
        </authorList>
    </citation>
    <scope>NUCLEOTIDE SEQUENCE [LARGE SCALE GENOMIC DNA]</scope>
    <source>
        <strain evidence="2 9">G09901357</strain>
        <strain evidence="6">K00500041</strain>
        <strain evidence="4 8">M09401471</strain>
        <strain evidence="7">N09902308</strain>
    </source>
</reference>
<dbReference type="EMBL" id="CSBK01000834">
    <property type="protein sequence ID" value="COX98060.1"/>
    <property type="molecule type" value="Genomic_DNA"/>
</dbReference>
<evidence type="ECO:0000313" key="5">
    <source>
        <dbReference type="EMBL" id="COX98060.1"/>
    </source>
</evidence>
<keyword evidence="1" id="KW-0732">Signal</keyword>
<protein>
    <submittedName>
        <fullName evidence="3">Uncharacterized protein</fullName>
    </submittedName>
</protein>
<reference evidence="5" key="1">
    <citation type="submission" date="2015-03" db="EMBL/GenBank/DDBJ databases">
        <authorList>
            <consortium name="Pathogen Informatics"/>
            <person name="Murphy D."/>
        </authorList>
    </citation>
    <scope>NUCLEOTIDE SEQUENCE</scope>
    <source>
        <strain evidence="5">N09902308</strain>
    </source>
</reference>
<dbReference type="EMBL" id="CFOE01001467">
    <property type="protein sequence ID" value="CFE51278.1"/>
    <property type="molecule type" value="Genomic_DNA"/>
</dbReference>
<dbReference type="Proteomes" id="UP000044938">
    <property type="component" value="Unassembled WGS sequence"/>
</dbReference>
<evidence type="ECO:0000313" key="7">
    <source>
        <dbReference type="Proteomes" id="UP000039021"/>
    </source>
</evidence>
<dbReference type="Proteomes" id="UP000038802">
    <property type="component" value="Unassembled WGS sequence"/>
</dbReference>
<reference evidence="3" key="3">
    <citation type="submission" date="2015-03" db="EMBL/GenBank/DDBJ databases">
        <authorList>
            <person name="Murphy D."/>
        </authorList>
    </citation>
    <scope>NUCLEOTIDE SEQUENCE [LARGE SCALE GENOMIC DNA]</scope>
    <source>
        <strain evidence="3">K00500041</strain>
    </source>
</reference>
<evidence type="ECO:0000313" key="4">
    <source>
        <dbReference type="EMBL" id="COX32966.1"/>
    </source>
</evidence>
<feature type="signal peptide" evidence="1">
    <location>
        <begin position="1"/>
        <end position="24"/>
    </location>
</feature>
<gene>
    <name evidence="2" type="ORF">ERS007681_04802</name>
    <name evidence="3" type="ORF">ERS007703_04507</name>
    <name evidence="4" type="ORF">ERS007720_04309</name>
    <name evidence="5" type="ORF">ERS007739_01963</name>
</gene>
<evidence type="ECO:0000256" key="1">
    <source>
        <dbReference type="SAM" id="SignalP"/>
    </source>
</evidence>
<evidence type="ECO:0000313" key="3">
    <source>
        <dbReference type="EMBL" id="COW94872.1"/>
    </source>
</evidence>
<evidence type="ECO:0000313" key="8">
    <source>
        <dbReference type="Proteomes" id="UP000044938"/>
    </source>
</evidence>
<organism evidence="3 6">
    <name type="scientific">Mycobacterium tuberculosis</name>
    <dbReference type="NCBI Taxonomy" id="1773"/>
    <lineage>
        <taxon>Bacteria</taxon>
        <taxon>Bacillati</taxon>
        <taxon>Actinomycetota</taxon>
        <taxon>Actinomycetes</taxon>
        <taxon>Mycobacteriales</taxon>
        <taxon>Mycobacteriaceae</taxon>
        <taxon>Mycobacterium</taxon>
        <taxon>Mycobacterium tuberculosis complex</taxon>
    </lineage>
</organism>
<name>A0A0U0SSF2_MYCTX</name>
<proteinExistence type="predicted"/>
<evidence type="ECO:0000313" key="9">
    <source>
        <dbReference type="Proteomes" id="UP000048289"/>
    </source>
</evidence>
<feature type="chain" id="PRO_5038210898" evidence="1">
    <location>
        <begin position="25"/>
        <end position="45"/>
    </location>
</feature>
<evidence type="ECO:0000313" key="2">
    <source>
        <dbReference type="EMBL" id="CFE51278.1"/>
    </source>
</evidence>
<evidence type="ECO:0000313" key="6">
    <source>
        <dbReference type="Proteomes" id="UP000038802"/>
    </source>
</evidence>
<dbReference type="EMBL" id="CSAE01000809">
    <property type="protein sequence ID" value="COW94872.1"/>
    <property type="molecule type" value="Genomic_DNA"/>
</dbReference>
<sequence length="45" mass="4446">MPLTRLSIAAIATNVCASSSTATAMCAALLPITAPVRGSCPSGIR</sequence>
<dbReference type="AlphaFoldDB" id="A0A0U0SSF2"/>
<dbReference type="Proteomes" id="UP000048289">
    <property type="component" value="Unassembled WGS sequence"/>
</dbReference>
<dbReference type="Proteomes" id="UP000039021">
    <property type="component" value="Unassembled WGS sequence"/>
</dbReference>